<accession>A0A1J1C663</accession>
<reference evidence="1 2" key="1">
    <citation type="submission" date="2016-11" db="EMBL/GenBank/DDBJ databases">
        <title>Genomic analysis of Caldithrix abyssi and proposal of a novel bacterial phylum Caldithrichaeota.</title>
        <authorList>
            <person name="Kublanov I."/>
            <person name="Sigalova O."/>
            <person name="Gavrilov S."/>
            <person name="Lebedinsky A."/>
            <person name="Ivanova N."/>
            <person name="Daum C."/>
            <person name="Reddy T."/>
            <person name="Klenk H.P."/>
            <person name="Goker M."/>
            <person name="Reva O."/>
            <person name="Miroshnichenko M."/>
            <person name="Kyprides N."/>
            <person name="Woyke T."/>
            <person name="Gelfand M."/>
        </authorList>
    </citation>
    <scope>NUCLEOTIDE SEQUENCE [LARGE SCALE GENOMIC DNA]</scope>
    <source>
        <strain evidence="1 2">LF13</strain>
    </source>
</reference>
<evidence type="ECO:0000313" key="1">
    <source>
        <dbReference type="EMBL" id="APF17498.1"/>
    </source>
</evidence>
<name>A0A1J1C663_CALAY</name>
<dbReference type="AlphaFoldDB" id="A0A1J1C663"/>
<proteinExistence type="predicted"/>
<sequence>MLFSYRLNRSVCRKIKRFEKSNNSRKIDQVFYKTSARKDFTFLSHFHV</sequence>
<evidence type="ECO:0000313" key="2">
    <source>
        <dbReference type="Proteomes" id="UP000183868"/>
    </source>
</evidence>
<dbReference type="EMBL" id="CP018099">
    <property type="protein sequence ID" value="APF17498.1"/>
    <property type="molecule type" value="Genomic_DNA"/>
</dbReference>
<dbReference type="KEGG" id="caby:Cabys_747"/>
<organism evidence="1 2">
    <name type="scientific">Caldithrix abyssi DSM 13497</name>
    <dbReference type="NCBI Taxonomy" id="880073"/>
    <lineage>
        <taxon>Bacteria</taxon>
        <taxon>Pseudomonadati</taxon>
        <taxon>Calditrichota</taxon>
        <taxon>Calditrichia</taxon>
        <taxon>Calditrichales</taxon>
        <taxon>Calditrichaceae</taxon>
        <taxon>Caldithrix</taxon>
    </lineage>
</organism>
<gene>
    <name evidence="1" type="ORF">Cabys_747</name>
</gene>
<dbReference type="Proteomes" id="UP000183868">
    <property type="component" value="Chromosome"/>
</dbReference>
<protein>
    <submittedName>
        <fullName evidence="1">Uncharacterized protein</fullName>
    </submittedName>
</protein>